<keyword evidence="2" id="KW-1185">Reference proteome</keyword>
<organism evidence="1 2">
    <name type="scientific">Glossina austeni</name>
    <name type="common">Savannah tsetse fly</name>
    <dbReference type="NCBI Taxonomy" id="7395"/>
    <lineage>
        <taxon>Eukaryota</taxon>
        <taxon>Metazoa</taxon>
        <taxon>Ecdysozoa</taxon>
        <taxon>Arthropoda</taxon>
        <taxon>Hexapoda</taxon>
        <taxon>Insecta</taxon>
        <taxon>Pterygota</taxon>
        <taxon>Neoptera</taxon>
        <taxon>Endopterygota</taxon>
        <taxon>Diptera</taxon>
        <taxon>Brachycera</taxon>
        <taxon>Muscomorpha</taxon>
        <taxon>Hippoboscoidea</taxon>
        <taxon>Glossinidae</taxon>
        <taxon>Glossina</taxon>
    </lineage>
</organism>
<dbReference type="EnsemblMetazoa" id="GAUT042583-RA">
    <property type="protein sequence ID" value="GAUT042583-PA"/>
    <property type="gene ID" value="GAUT042583"/>
</dbReference>
<name>A0A1A9VNG4_GLOAU</name>
<dbReference type="VEuPathDB" id="VectorBase:GAUT042583"/>
<proteinExistence type="predicted"/>
<reference evidence="1" key="1">
    <citation type="submission" date="2020-05" db="UniProtKB">
        <authorList>
            <consortium name="EnsemblMetazoa"/>
        </authorList>
    </citation>
    <scope>IDENTIFICATION</scope>
    <source>
        <strain evidence="1">TTRI</strain>
    </source>
</reference>
<protein>
    <submittedName>
        <fullName evidence="1">Uncharacterized protein</fullName>
    </submittedName>
</protein>
<sequence>MHREEESSDIVCILFIILGNIHQQQLRNMEVWRFKCFYPPEIDSRRLRPKSVGCAAEIVTTECLRVLPATLDRCVNVVRNSTSCGLKAPVVSPPTSDKRLT</sequence>
<dbReference type="Proteomes" id="UP000078200">
    <property type="component" value="Unassembled WGS sequence"/>
</dbReference>
<accession>A0A1A9VNG4</accession>
<evidence type="ECO:0000313" key="2">
    <source>
        <dbReference type="Proteomes" id="UP000078200"/>
    </source>
</evidence>
<dbReference type="AlphaFoldDB" id="A0A1A9VNG4"/>
<evidence type="ECO:0000313" key="1">
    <source>
        <dbReference type="EnsemblMetazoa" id="GAUT042583-PA"/>
    </source>
</evidence>